<evidence type="ECO:0000256" key="5">
    <source>
        <dbReference type="ARBA" id="ARBA00022989"/>
    </source>
</evidence>
<evidence type="ECO:0000256" key="3">
    <source>
        <dbReference type="ARBA" id="ARBA00022475"/>
    </source>
</evidence>
<dbReference type="GO" id="GO:0005886">
    <property type="term" value="C:plasma membrane"/>
    <property type="evidence" value="ECO:0007669"/>
    <property type="project" value="UniProtKB-SubCell"/>
</dbReference>
<feature type="transmembrane region" description="Helical" evidence="7">
    <location>
        <begin position="182"/>
        <end position="201"/>
    </location>
</feature>
<dbReference type="AlphaFoldDB" id="A0A9X1YK69"/>
<feature type="transmembrane region" description="Helical" evidence="7">
    <location>
        <begin position="41"/>
        <end position="61"/>
    </location>
</feature>
<dbReference type="InterPro" id="IPR050833">
    <property type="entry name" value="Poly_Biosynth_Transport"/>
</dbReference>
<gene>
    <name evidence="8" type="ORF">LPC04_09125</name>
</gene>
<keyword evidence="9" id="KW-1185">Reference proteome</keyword>
<dbReference type="PANTHER" id="PTHR30250:SF10">
    <property type="entry name" value="LIPOPOLYSACCHARIDE BIOSYNTHESIS PROTEIN WZXC"/>
    <property type="match status" value="1"/>
</dbReference>
<keyword evidence="6 7" id="KW-0472">Membrane</keyword>
<evidence type="ECO:0000256" key="7">
    <source>
        <dbReference type="SAM" id="Phobius"/>
    </source>
</evidence>
<feature type="transmembrane region" description="Helical" evidence="7">
    <location>
        <begin position="334"/>
        <end position="352"/>
    </location>
</feature>
<accession>A0A9X1YK69</accession>
<feature type="transmembrane region" description="Helical" evidence="7">
    <location>
        <begin position="89"/>
        <end position="108"/>
    </location>
</feature>
<dbReference type="Pfam" id="PF13440">
    <property type="entry name" value="Polysacc_synt_3"/>
    <property type="match status" value="1"/>
</dbReference>
<evidence type="ECO:0000256" key="6">
    <source>
        <dbReference type="ARBA" id="ARBA00023136"/>
    </source>
</evidence>
<evidence type="ECO:0000256" key="4">
    <source>
        <dbReference type="ARBA" id="ARBA00022692"/>
    </source>
</evidence>
<dbReference type="EMBL" id="JAJLJH010000001">
    <property type="protein sequence ID" value="MCK9685867.1"/>
    <property type="molecule type" value="Genomic_DNA"/>
</dbReference>
<evidence type="ECO:0000313" key="8">
    <source>
        <dbReference type="EMBL" id="MCK9685867.1"/>
    </source>
</evidence>
<feature type="transmembrane region" description="Helical" evidence="7">
    <location>
        <begin position="389"/>
        <end position="410"/>
    </location>
</feature>
<reference evidence="8" key="1">
    <citation type="submission" date="2021-11" db="EMBL/GenBank/DDBJ databases">
        <title>BS-T2-15 a new species belonging to the Comamonadaceae family isolated from the soil of a French oak forest.</title>
        <authorList>
            <person name="Mieszkin S."/>
            <person name="Alain K."/>
        </authorList>
    </citation>
    <scope>NUCLEOTIDE SEQUENCE</scope>
    <source>
        <strain evidence="8">BS-T2-15</strain>
    </source>
</reference>
<dbReference type="PANTHER" id="PTHR30250">
    <property type="entry name" value="PST FAMILY PREDICTED COLANIC ACID TRANSPORTER"/>
    <property type="match status" value="1"/>
</dbReference>
<comment type="caution">
    <text evidence="8">The sequence shown here is derived from an EMBL/GenBank/DDBJ whole genome shotgun (WGS) entry which is preliminary data.</text>
</comment>
<feature type="transmembrane region" description="Helical" evidence="7">
    <location>
        <begin position="120"/>
        <end position="137"/>
    </location>
</feature>
<dbReference type="RefSeq" id="WP_275681857.1">
    <property type="nucleotide sequence ID" value="NZ_JAJLJH010000001.1"/>
</dbReference>
<protein>
    <submittedName>
        <fullName evidence="8">Oligosaccharide flippase family protein</fullName>
    </submittedName>
</protein>
<keyword evidence="3" id="KW-1003">Cell membrane</keyword>
<evidence type="ECO:0000256" key="1">
    <source>
        <dbReference type="ARBA" id="ARBA00004651"/>
    </source>
</evidence>
<sequence length="454" mass="49755">MKSRVLRAGSWILGGQAVQQVLRLGTNVITAHLLFPDAFGLMSVVYMLATALALFSDLGVARTMVLSKRGSDPEFLDTAWSIQLVRSQVLALVICAAAGGLAITRHLGWWKAGTVYADERLPYLIVAFALTLVLQGFESIRIIQARRQMHLHTLTKIEISAQLASAVAMVLVAWTWHSIWALTAGAIVSGITRCILSYASLPGHKVRFRFDRDSAKELMGHAKWIILSSILTFMAVNGDRVLLGGLISVREFGLYSIAVIMASVLQNIANSVCNSIVFPALSEVYRERPKEFARNLERFQWGYDAMAVFPSAILITSAQTLIDLIYDTRYHDAGWMVMVLAAGIIGVRYQVVEVGYLAVAKTKYGAYANALRLMGLVAGLLIGRHYFGIVGTVAGVAMSQYAAWPLAIWFKKQVNALSWRAEAILVPAIVGGLLVGELLSMALRFAFPHHFAGR</sequence>
<keyword evidence="5 7" id="KW-1133">Transmembrane helix</keyword>
<dbReference type="Proteomes" id="UP001139353">
    <property type="component" value="Unassembled WGS sequence"/>
</dbReference>
<feature type="transmembrane region" description="Helical" evidence="7">
    <location>
        <begin position="301"/>
        <end position="322"/>
    </location>
</feature>
<evidence type="ECO:0000313" key="9">
    <source>
        <dbReference type="Proteomes" id="UP001139353"/>
    </source>
</evidence>
<organism evidence="8 9">
    <name type="scientific">Scleromatobacter humisilvae</name>
    <dbReference type="NCBI Taxonomy" id="2897159"/>
    <lineage>
        <taxon>Bacteria</taxon>
        <taxon>Pseudomonadati</taxon>
        <taxon>Pseudomonadota</taxon>
        <taxon>Betaproteobacteria</taxon>
        <taxon>Burkholderiales</taxon>
        <taxon>Sphaerotilaceae</taxon>
        <taxon>Scleromatobacter</taxon>
    </lineage>
</organism>
<comment type="subcellular location">
    <subcellularLocation>
        <location evidence="1">Cell membrane</location>
        <topology evidence="1">Multi-pass membrane protein</topology>
    </subcellularLocation>
</comment>
<feature type="transmembrane region" description="Helical" evidence="7">
    <location>
        <begin position="222"/>
        <end position="243"/>
    </location>
</feature>
<keyword evidence="4 7" id="KW-0812">Transmembrane</keyword>
<feature type="transmembrane region" description="Helical" evidence="7">
    <location>
        <begin position="364"/>
        <end position="383"/>
    </location>
</feature>
<name>A0A9X1YK69_9BURK</name>
<proteinExistence type="inferred from homology"/>
<evidence type="ECO:0000256" key="2">
    <source>
        <dbReference type="ARBA" id="ARBA00007430"/>
    </source>
</evidence>
<feature type="transmembrane region" description="Helical" evidence="7">
    <location>
        <begin position="255"/>
        <end position="281"/>
    </location>
</feature>
<feature type="transmembrane region" description="Helical" evidence="7">
    <location>
        <begin position="422"/>
        <end position="447"/>
    </location>
</feature>
<comment type="similarity">
    <text evidence="2">Belongs to the polysaccharide synthase family.</text>
</comment>